<dbReference type="STRING" id="1168221.R7Z0I8"/>
<gene>
    <name evidence="3" type="ORF">W97_06858</name>
</gene>
<dbReference type="HOGENOM" id="CLU_1266820_0_0_1"/>
<dbReference type="SUPFAM" id="SSF54060">
    <property type="entry name" value="His-Me finger endonucleases"/>
    <property type="match status" value="1"/>
</dbReference>
<protein>
    <recommendedName>
        <fullName evidence="2">Zinc-binding loop region of homing endonuclease domain-containing protein</fullName>
    </recommendedName>
</protein>
<dbReference type="RefSeq" id="XP_007783032.1">
    <property type="nucleotide sequence ID" value="XM_007784842.1"/>
</dbReference>
<keyword evidence="4" id="KW-1185">Reference proteome</keyword>
<feature type="domain" description="Zinc-binding loop region of homing endonuclease" evidence="2">
    <location>
        <begin position="79"/>
        <end position="183"/>
    </location>
</feature>
<dbReference type="EMBL" id="JH767589">
    <property type="protein sequence ID" value="EON67715.1"/>
    <property type="molecule type" value="Genomic_DNA"/>
</dbReference>
<dbReference type="Proteomes" id="UP000016924">
    <property type="component" value="Unassembled WGS sequence"/>
</dbReference>
<dbReference type="InterPro" id="IPR044925">
    <property type="entry name" value="His-Me_finger_sf"/>
</dbReference>
<dbReference type="AlphaFoldDB" id="R7Z0I8"/>
<evidence type="ECO:0000256" key="1">
    <source>
        <dbReference type="SAM" id="MobiDB-lite"/>
    </source>
</evidence>
<feature type="region of interest" description="Disordered" evidence="1">
    <location>
        <begin position="1"/>
        <end position="35"/>
    </location>
</feature>
<accession>R7Z0I8</accession>
<reference evidence="4" key="1">
    <citation type="submission" date="2012-06" db="EMBL/GenBank/DDBJ databases">
        <title>The genome sequence of Coniosporium apollinis CBS 100218.</title>
        <authorList>
            <consortium name="The Broad Institute Genome Sequencing Platform"/>
            <person name="Cuomo C."/>
            <person name="Gorbushina A."/>
            <person name="Noack S."/>
            <person name="Walker B."/>
            <person name="Young S.K."/>
            <person name="Zeng Q."/>
            <person name="Gargeya S."/>
            <person name="Fitzgerald M."/>
            <person name="Haas B."/>
            <person name="Abouelleil A."/>
            <person name="Alvarado L."/>
            <person name="Arachchi H.M."/>
            <person name="Berlin A.M."/>
            <person name="Chapman S.B."/>
            <person name="Goldberg J."/>
            <person name="Griggs A."/>
            <person name="Gujja S."/>
            <person name="Hansen M."/>
            <person name="Howarth C."/>
            <person name="Imamovic A."/>
            <person name="Larimer J."/>
            <person name="McCowan C."/>
            <person name="Montmayeur A."/>
            <person name="Murphy C."/>
            <person name="Neiman D."/>
            <person name="Pearson M."/>
            <person name="Priest M."/>
            <person name="Roberts A."/>
            <person name="Saif S."/>
            <person name="Shea T."/>
            <person name="Sisk P."/>
            <person name="Sykes S."/>
            <person name="Wortman J."/>
            <person name="Nusbaum C."/>
            <person name="Birren B."/>
        </authorList>
    </citation>
    <scope>NUCLEOTIDE SEQUENCE [LARGE SCALE GENOMIC DNA]</scope>
    <source>
        <strain evidence="4">CBS 100218</strain>
    </source>
</reference>
<evidence type="ECO:0000313" key="4">
    <source>
        <dbReference type="Proteomes" id="UP000016924"/>
    </source>
</evidence>
<proteinExistence type="predicted"/>
<sequence>MSTPDGSAAPDKSQNSSSQDASTSSSANAITPKGRKVIVSTPEAKRLLLFRTPKRHWARMKQWYSDVKALTYPGNHRDCWLYPMPYKKKYQGTIRKTFAHTDEKVSYKAGLPFGIVALLIRYQLTREQKKNIVKGWELSHLCGNWTCCNWRHFTIEDHSTNVNRNRCFRHRQRCQHTPRCMIYKKKPLSELTPSPPASQESSQDASEAPATPFRQPPN</sequence>
<evidence type="ECO:0000313" key="3">
    <source>
        <dbReference type="EMBL" id="EON67715.1"/>
    </source>
</evidence>
<dbReference type="InterPro" id="IPR044930">
    <property type="entry name" value="Homing_endonuclease_His-Me"/>
</dbReference>
<dbReference type="GeneID" id="19904169"/>
<organism evidence="3 4">
    <name type="scientific">Coniosporium apollinis (strain CBS 100218)</name>
    <name type="common">Rock-inhabiting black yeast</name>
    <dbReference type="NCBI Taxonomy" id="1168221"/>
    <lineage>
        <taxon>Eukaryota</taxon>
        <taxon>Fungi</taxon>
        <taxon>Dikarya</taxon>
        <taxon>Ascomycota</taxon>
        <taxon>Pezizomycotina</taxon>
        <taxon>Dothideomycetes</taxon>
        <taxon>Dothideomycetes incertae sedis</taxon>
        <taxon>Coniosporium</taxon>
    </lineage>
</organism>
<dbReference type="InterPro" id="IPR008704">
    <property type="entry name" value="Endonuclease_Zinc-binding_loop"/>
</dbReference>
<dbReference type="Pfam" id="PF05551">
    <property type="entry name" value="zf-His_Me_endon"/>
    <property type="match status" value="1"/>
</dbReference>
<name>R7Z0I8_CONA1</name>
<evidence type="ECO:0000259" key="2">
    <source>
        <dbReference type="Pfam" id="PF05551"/>
    </source>
</evidence>
<feature type="compositionally biased region" description="Low complexity" evidence="1">
    <location>
        <begin position="13"/>
        <end position="29"/>
    </location>
</feature>
<dbReference type="GO" id="GO:0004519">
    <property type="term" value="F:endonuclease activity"/>
    <property type="evidence" value="ECO:0007669"/>
    <property type="project" value="InterPro"/>
</dbReference>
<dbReference type="OrthoDB" id="5386048at2759"/>
<feature type="compositionally biased region" description="Low complexity" evidence="1">
    <location>
        <begin position="197"/>
        <end position="210"/>
    </location>
</feature>
<dbReference type="Gene3D" id="3.90.75.10">
    <property type="entry name" value="Homing Intron 3 (I-ppo) Encoded Endonuclease, Chain A"/>
    <property type="match status" value="1"/>
</dbReference>
<feature type="region of interest" description="Disordered" evidence="1">
    <location>
        <begin position="185"/>
        <end position="218"/>
    </location>
</feature>